<proteinExistence type="predicted"/>
<accession>A0ABR0P9I3</accession>
<gene>
    <name evidence="1" type="ORF">PVK06_022855</name>
</gene>
<evidence type="ECO:0008006" key="3">
    <source>
        <dbReference type="Google" id="ProtNLM"/>
    </source>
</evidence>
<dbReference type="InterPro" id="IPR053151">
    <property type="entry name" value="RNase_H-like"/>
</dbReference>
<comment type="caution">
    <text evidence="1">The sequence shown here is derived from an EMBL/GenBank/DDBJ whole genome shotgun (WGS) entry which is preliminary data.</text>
</comment>
<protein>
    <recommendedName>
        <fullName evidence="3">RNase H type-1 domain-containing protein</fullName>
    </recommendedName>
</protein>
<evidence type="ECO:0000313" key="2">
    <source>
        <dbReference type="Proteomes" id="UP001358586"/>
    </source>
</evidence>
<name>A0ABR0P9I3_GOSAR</name>
<dbReference type="CDD" id="cd06222">
    <property type="entry name" value="RNase_H_like"/>
    <property type="match status" value="1"/>
</dbReference>
<organism evidence="1 2">
    <name type="scientific">Gossypium arboreum</name>
    <name type="common">Tree cotton</name>
    <name type="synonym">Gossypium nanking</name>
    <dbReference type="NCBI Taxonomy" id="29729"/>
    <lineage>
        <taxon>Eukaryota</taxon>
        <taxon>Viridiplantae</taxon>
        <taxon>Streptophyta</taxon>
        <taxon>Embryophyta</taxon>
        <taxon>Tracheophyta</taxon>
        <taxon>Spermatophyta</taxon>
        <taxon>Magnoliopsida</taxon>
        <taxon>eudicotyledons</taxon>
        <taxon>Gunneridae</taxon>
        <taxon>Pentapetalae</taxon>
        <taxon>rosids</taxon>
        <taxon>malvids</taxon>
        <taxon>Malvales</taxon>
        <taxon>Malvaceae</taxon>
        <taxon>Malvoideae</taxon>
        <taxon>Gossypium</taxon>
    </lineage>
</organism>
<dbReference type="PANTHER" id="PTHR47723">
    <property type="entry name" value="OS05G0353850 PROTEIN"/>
    <property type="match status" value="1"/>
</dbReference>
<dbReference type="Proteomes" id="UP001358586">
    <property type="component" value="Chromosome 7"/>
</dbReference>
<sequence length="78" mass="8316">MSNTTQMVSKGFQWVNWKKPLAGSVILNSDGAVKLDLGIASAGGLIGDHNGAWIAGFLLKIGRAHSLRFELWGGIKAH</sequence>
<dbReference type="PANTHER" id="PTHR47723:SF19">
    <property type="entry name" value="POLYNUCLEOTIDYL TRANSFERASE, RIBONUCLEASE H-LIKE SUPERFAMILY PROTEIN"/>
    <property type="match status" value="1"/>
</dbReference>
<evidence type="ECO:0000313" key="1">
    <source>
        <dbReference type="EMBL" id="KAK5817926.1"/>
    </source>
</evidence>
<dbReference type="InterPro" id="IPR044730">
    <property type="entry name" value="RNase_H-like_dom_plant"/>
</dbReference>
<dbReference type="EMBL" id="JARKNE010000007">
    <property type="protein sequence ID" value="KAK5817926.1"/>
    <property type="molecule type" value="Genomic_DNA"/>
</dbReference>
<reference evidence="1 2" key="1">
    <citation type="submission" date="2023-03" db="EMBL/GenBank/DDBJ databases">
        <title>WGS of Gossypium arboreum.</title>
        <authorList>
            <person name="Yu D."/>
        </authorList>
    </citation>
    <scope>NUCLEOTIDE SEQUENCE [LARGE SCALE GENOMIC DNA]</scope>
    <source>
        <tissue evidence="1">Leaf</tissue>
    </source>
</reference>
<keyword evidence="2" id="KW-1185">Reference proteome</keyword>